<protein>
    <submittedName>
        <fullName evidence="2">Uncharacterized protein</fullName>
    </submittedName>
</protein>
<evidence type="ECO:0000313" key="2">
    <source>
        <dbReference type="EMBL" id="PYE49308.1"/>
    </source>
</evidence>
<evidence type="ECO:0000313" key="5">
    <source>
        <dbReference type="Proteomes" id="UP000509327"/>
    </source>
</evidence>
<reference evidence="3 5" key="2">
    <citation type="submission" date="2020-06" db="EMBL/GenBank/DDBJ databases">
        <title>Complete genome of Paenibacillus barcinonensis KACC11450.</title>
        <authorList>
            <person name="Kim M."/>
            <person name="Park Y.-J."/>
            <person name="Shin J.-H."/>
        </authorList>
    </citation>
    <scope>NUCLEOTIDE SEQUENCE [LARGE SCALE GENOMIC DNA]</scope>
    <source>
        <strain evidence="3 5">KACC11450</strain>
    </source>
</reference>
<proteinExistence type="predicted"/>
<accession>A0A2V4VW89</accession>
<feature type="compositionally biased region" description="Low complexity" evidence="1">
    <location>
        <begin position="188"/>
        <end position="205"/>
    </location>
</feature>
<dbReference type="AlphaFoldDB" id="A0A2V4VW89"/>
<dbReference type="Proteomes" id="UP000509327">
    <property type="component" value="Chromosome"/>
</dbReference>
<dbReference type="OrthoDB" id="2553896at2"/>
<keyword evidence="5" id="KW-1185">Reference proteome</keyword>
<evidence type="ECO:0000256" key="1">
    <source>
        <dbReference type="SAM" id="MobiDB-lite"/>
    </source>
</evidence>
<dbReference type="EMBL" id="QJSW01000006">
    <property type="protein sequence ID" value="PYE49308.1"/>
    <property type="molecule type" value="Genomic_DNA"/>
</dbReference>
<name>A0A2V4VW89_PAEBA</name>
<dbReference type="EMBL" id="CP054614">
    <property type="protein sequence ID" value="QKS55525.1"/>
    <property type="molecule type" value="Genomic_DNA"/>
</dbReference>
<reference evidence="2 4" key="1">
    <citation type="submission" date="2018-06" db="EMBL/GenBank/DDBJ databases">
        <title>Genomic Encyclopedia of Type Strains, Phase III (KMG-III): the genomes of soil and plant-associated and newly described type strains.</title>
        <authorList>
            <person name="Whitman W."/>
        </authorList>
    </citation>
    <scope>NUCLEOTIDE SEQUENCE [LARGE SCALE GENOMIC DNA]</scope>
    <source>
        <strain evidence="2 4">CECT 7022</strain>
    </source>
</reference>
<feature type="region of interest" description="Disordered" evidence="1">
    <location>
        <begin position="179"/>
        <end position="229"/>
    </location>
</feature>
<evidence type="ECO:0000313" key="3">
    <source>
        <dbReference type="EMBL" id="QKS55525.1"/>
    </source>
</evidence>
<feature type="compositionally biased region" description="Polar residues" evidence="1">
    <location>
        <begin position="213"/>
        <end position="224"/>
    </location>
</feature>
<sequence length="303" mass="33045">MAEVMDLSIMEKVVIQGDLSSLKPEERFVYYTKVCESVGLNPLTKPFDYLKLDGKLVLYAKRDATDQLRKIQNISITITSREKVGDVYCVTARGTTQDGRTDESIGAVSLTKEEKLWDEMRNRKVPTGRILPLTADELANAIMKAETKAKRRVTLSLSGLGMMDESEIETVQDAERIEVGEPVQSTQQNKSKPSSGSTSSKQSGSSEKKGQKNATSTKPATPSSGDLYRMLDMGTGTSPGGVTFAKLRLVNVATGEESVVLANTPETIEQINALSNNSQFKIEFEMNNGFKMVKSIAIVGEAA</sequence>
<dbReference type="Proteomes" id="UP000247790">
    <property type="component" value="Unassembled WGS sequence"/>
</dbReference>
<organism evidence="2 4">
    <name type="scientific">Paenibacillus barcinonensis</name>
    <dbReference type="NCBI Taxonomy" id="198119"/>
    <lineage>
        <taxon>Bacteria</taxon>
        <taxon>Bacillati</taxon>
        <taxon>Bacillota</taxon>
        <taxon>Bacilli</taxon>
        <taxon>Bacillales</taxon>
        <taxon>Paenibacillaceae</taxon>
        <taxon>Paenibacillus</taxon>
    </lineage>
</organism>
<gene>
    <name evidence="2" type="ORF">DFQ00_106294</name>
    <name evidence="3" type="ORF">HUB98_03805</name>
</gene>
<evidence type="ECO:0000313" key="4">
    <source>
        <dbReference type="Proteomes" id="UP000247790"/>
    </source>
</evidence>
<dbReference type="RefSeq" id="WP_110896812.1">
    <property type="nucleotide sequence ID" value="NZ_CP054614.1"/>
</dbReference>